<keyword evidence="6" id="KW-0915">Sodium</keyword>
<dbReference type="EMBL" id="BMAT01002136">
    <property type="protein sequence ID" value="GFR99923.1"/>
    <property type="molecule type" value="Genomic_DNA"/>
</dbReference>
<evidence type="ECO:0000313" key="10">
    <source>
        <dbReference type="EMBL" id="GFR99923.1"/>
    </source>
</evidence>
<evidence type="ECO:0000256" key="9">
    <source>
        <dbReference type="SAM" id="Phobius"/>
    </source>
</evidence>
<feature type="compositionally biased region" description="Low complexity" evidence="8">
    <location>
        <begin position="1049"/>
        <end position="1065"/>
    </location>
</feature>
<feature type="binding site" evidence="6">
    <location>
        <position position="60"/>
    </location>
    <ligand>
        <name>Na(+)</name>
        <dbReference type="ChEBI" id="CHEBI:29101"/>
        <label>1</label>
    </ligand>
</feature>
<feature type="binding site" evidence="6">
    <location>
        <position position="56"/>
    </location>
    <ligand>
        <name>Na(+)</name>
        <dbReference type="ChEBI" id="CHEBI:29101"/>
        <label>1</label>
    </ligand>
</feature>
<evidence type="ECO:0000256" key="3">
    <source>
        <dbReference type="ARBA" id="ARBA00022692"/>
    </source>
</evidence>
<feature type="region of interest" description="Disordered" evidence="8">
    <location>
        <begin position="856"/>
        <end position="955"/>
    </location>
</feature>
<feature type="binding site" evidence="6">
    <location>
        <position position="322"/>
    </location>
    <ligand>
        <name>Na(+)</name>
        <dbReference type="ChEBI" id="CHEBI:29101"/>
        <label>1</label>
    </ligand>
</feature>
<keyword evidence="6" id="KW-0479">Metal-binding</keyword>
<keyword evidence="11" id="KW-1185">Reference proteome</keyword>
<evidence type="ECO:0000256" key="7">
    <source>
        <dbReference type="PIRSR" id="PIRSR600175-2"/>
    </source>
</evidence>
<dbReference type="GO" id="GO:0006865">
    <property type="term" value="P:amino acid transport"/>
    <property type="evidence" value="ECO:0007669"/>
    <property type="project" value="TreeGrafter"/>
</dbReference>
<dbReference type="PANTHER" id="PTHR11616:SF240">
    <property type="entry name" value="BLOATED TUBULES, ISOFORM B-RELATED"/>
    <property type="match status" value="1"/>
</dbReference>
<feature type="transmembrane region" description="Helical" evidence="9">
    <location>
        <begin position="348"/>
        <end position="372"/>
    </location>
</feature>
<dbReference type="GO" id="GO:0046872">
    <property type="term" value="F:metal ion binding"/>
    <property type="evidence" value="ECO:0007669"/>
    <property type="project" value="UniProtKB-KW"/>
</dbReference>
<organism evidence="10 11">
    <name type="scientific">Elysia marginata</name>
    <dbReference type="NCBI Taxonomy" id="1093978"/>
    <lineage>
        <taxon>Eukaryota</taxon>
        <taxon>Metazoa</taxon>
        <taxon>Spiralia</taxon>
        <taxon>Lophotrochozoa</taxon>
        <taxon>Mollusca</taxon>
        <taxon>Gastropoda</taxon>
        <taxon>Heterobranchia</taxon>
        <taxon>Euthyneura</taxon>
        <taxon>Panpulmonata</taxon>
        <taxon>Sacoglossa</taxon>
        <taxon>Placobranchoidea</taxon>
        <taxon>Plakobranchidae</taxon>
        <taxon>Elysia</taxon>
    </lineage>
</organism>
<dbReference type="PANTHER" id="PTHR11616">
    <property type="entry name" value="SODIUM/CHLORIDE DEPENDENT TRANSPORTER"/>
    <property type="match status" value="1"/>
</dbReference>
<feature type="transmembrane region" description="Helical" evidence="9">
    <location>
        <begin position="74"/>
        <end position="98"/>
    </location>
</feature>
<feature type="compositionally biased region" description="Polar residues" evidence="8">
    <location>
        <begin position="693"/>
        <end position="702"/>
    </location>
</feature>
<feature type="region of interest" description="Disordered" evidence="8">
    <location>
        <begin position="1"/>
        <end position="36"/>
    </location>
</feature>
<feature type="transmembrane region" description="Helical" evidence="9">
    <location>
        <begin position="315"/>
        <end position="336"/>
    </location>
</feature>
<comment type="caution">
    <text evidence="10">The sequence shown here is derived from an EMBL/GenBank/DDBJ whole genome shotgun (WGS) entry which is preliminary data.</text>
</comment>
<keyword evidence="2" id="KW-0813">Transport</keyword>
<feature type="transmembrane region" description="Helical" evidence="9">
    <location>
        <begin position="487"/>
        <end position="504"/>
    </location>
</feature>
<dbReference type="GO" id="GO:0035725">
    <property type="term" value="P:sodium ion transmembrane transport"/>
    <property type="evidence" value="ECO:0007669"/>
    <property type="project" value="TreeGrafter"/>
</dbReference>
<sequence>MVPPSYLSAAANPNSDEDGSSASLASDSSSRDGPRSRKTGLCGRCHASILCLSHVVGLGNVVRFPYLTYKHGGGAFLIAYFFLFITCGVPLFVMETAIGQYSSMGPIKVWKAVPIFKGVGYSMAAISSITSVYYGVISSWAMLYLVTSMTSVTPWGDCKNVWNTNSCVALDTNSTLCVNQRTSNSVATQQTNLSGLKSNCTRLGSENGGEAISSSVAEYFYRSVVDTSDQWGEPRELRWQLCLCLLAVWVMVALAFIKGIKPGEKATYFLLTLTTLTLLVLFVRASALPGGNEGLSFLFTPQWTSLAQGQLWRDAATQVFFSLSLGSGTLIAVGTYNKFNNDLFTETAIVCSIDSLVSVMSSLVVFAVLGSIGHTTGLPLDAVAISDLGLPFVALSHATFDLPGRLFWSGLSFLTLAVCGVFTCASLAATTVTSLVEVFSGTLKKQRVWLVLGLCTGATLLGLTLMVQDGFNVVNVFDRYLSGLPQLFTSGLVVSAFAWIYGVHRFSGDVSRMINSEVMWWWRGMWGCVCPCFLLILIIISLTSLLSGTGEAVTEQPWFIYVIGLLPLFLLQVPVVFCACQEVSKSRSGILLEKIRRACKTRREWGATERRYSSHVEYFPTVHTHMGIDISLDGLNTVTDRVEFSPVGVRVPSLSQTSLLPVSPGMRRTSRGSKGGKVRDMRHAAILNHAYSNPQCNLSSGSLEKPDKKQRLPESPSEISKTDDVIFVKRKRKKVPTCDASTQTDRCWHEPTLFRQRSQPCICTPKPLLTSKEKNVARSMSWHQLGVRRAVLEIDVKTFTNLVKNNSTNSVTKKQPAVNGSASSSNSSSKISDKNAMIGTSSKDFGSCISDEIAPLDNTGHASWRKKRNQSKDRKNTSEAMGDALRASSGVRQAIPAKPGRKKFNRSISCDDANLRARIGSSSSSNSSSTKPRIPKPEKSKGANKGCPGEKKRRCGQSIAPNLSLLMRQNSLPQGQLSMAALASHDKKLSKLETFAVAGVISKNTPLNKRGFRPETGTLPGRICADTVVRLASGKSSSAEVCALSSAISSKSGNSQGKSNNSQGKSGKHGQASVPVDAFLTSGKAKSPRVVLNKVSHSECAVRTKRPALKRSESETAGRDIASEKFFIRPVVSQPSVSGFNSAQATNEYNLPLAMLPHSKRKRRSKSAEECTKSEHQTCDYATTNSLPRSARGVHMGVNSRHLESEESLSSELEAAVCIPRDPDSIHWFSEPSKDKEKTTRLKHVPALPLSNKDKARKNTNQIPLQEVVRYVENDGKLSCTERTVSDSEPAIINLIDEGAGSRPASSTCSTEEGDVILEETEIDLELDKFEHELLVSSTSMPSSLSSPSPSSTLLAPLSSCGPESSNL</sequence>
<evidence type="ECO:0000256" key="2">
    <source>
        <dbReference type="ARBA" id="ARBA00022448"/>
    </source>
</evidence>
<reference evidence="10 11" key="1">
    <citation type="journal article" date="2021" name="Elife">
        <title>Chloroplast acquisition without the gene transfer in kleptoplastic sea slugs, Plakobranchus ocellatus.</title>
        <authorList>
            <person name="Maeda T."/>
            <person name="Takahashi S."/>
            <person name="Yoshida T."/>
            <person name="Shimamura S."/>
            <person name="Takaki Y."/>
            <person name="Nagai Y."/>
            <person name="Toyoda A."/>
            <person name="Suzuki Y."/>
            <person name="Arimoto A."/>
            <person name="Ishii H."/>
            <person name="Satoh N."/>
            <person name="Nishiyama T."/>
            <person name="Hasebe M."/>
            <person name="Maruyama T."/>
            <person name="Minagawa J."/>
            <person name="Obokata J."/>
            <person name="Shigenobu S."/>
        </authorList>
    </citation>
    <scope>NUCLEOTIDE SEQUENCE [LARGE SCALE GENOMIC DNA]</scope>
</reference>
<dbReference type="InterPro" id="IPR000175">
    <property type="entry name" value="Na/ntran_symport"/>
</dbReference>
<evidence type="ECO:0000256" key="6">
    <source>
        <dbReference type="PIRSR" id="PIRSR600175-1"/>
    </source>
</evidence>
<feature type="transmembrane region" description="Helical" evidence="9">
    <location>
        <begin position="448"/>
        <end position="467"/>
    </location>
</feature>
<feature type="compositionally biased region" description="Low complexity" evidence="8">
    <location>
        <begin position="1337"/>
        <end position="1360"/>
    </location>
</feature>
<evidence type="ECO:0000256" key="8">
    <source>
        <dbReference type="SAM" id="MobiDB-lite"/>
    </source>
</evidence>
<evidence type="ECO:0000256" key="5">
    <source>
        <dbReference type="ARBA" id="ARBA00023136"/>
    </source>
</evidence>
<evidence type="ECO:0000313" key="11">
    <source>
        <dbReference type="Proteomes" id="UP000762676"/>
    </source>
</evidence>
<name>A0AAV4HNZ6_9GAST</name>
<feature type="transmembrane region" description="Helical" evidence="9">
    <location>
        <begin position="525"/>
        <end position="546"/>
    </location>
</feature>
<keyword evidence="5 9" id="KW-0472">Membrane</keyword>
<feature type="transmembrane region" description="Helical" evidence="9">
    <location>
        <begin position="558"/>
        <end position="580"/>
    </location>
</feature>
<dbReference type="GO" id="GO:0005886">
    <property type="term" value="C:plasma membrane"/>
    <property type="evidence" value="ECO:0007669"/>
    <property type="project" value="TreeGrafter"/>
</dbReference>
<feature type="region of interest" description="Disordered" evidence="8">
    <location>
        <begin position="693"/>
        <end position="721"/>
    </location>
</feature>
<comment type="subcellular location">
    <subcellularLocation>
        <location evidence="1">Membrane</location>
        <topology evidence="1">Multi-pass membrane protein</topology>
    </subcellularLocation>
</comment>
<dbReference type="PROSITE" id="PS50267">
    <property type="entry name" value="NA_NEUROTRAN_SYMP_3"/>
    <property type="match status" value="1"/>
</dbReference>
<dbReference type="Proteomes" id="UP000762676">
    <property type="component" value="Unassembled WGS sequence"/>
</dbReference>
<keyword evidence="4 9" id="KW-1133">Transmembrane helix</keyword>
<feature type="region of interest" description="Disordered" evidence="8">
    <location>
        <begin position="1337"/>
        <end position="1368"/>
    </location>
</feature>
<feature type="compositionally biased region" description="Low complexity" evidence="8">
    <location>
        <begin position="821"/>
        <end position="830"/>
    </location>
</feature>
<feature type="transmembrane region" description="Helical" evidence="9">
    <location>
        <begin position="411"/>
        <end position="436"/>
    </location>
</feature>
<evidence type="ECO:0000256" key="4">
    <source>
        <dbReference type="ARBA" id="ARBA00022989"/>
    </source>
</evidence>
<evidence type="ECO:0000256" key="1">
    <source>
        <dbReference type="ARBA" id="ARBA00004141"/>
    </source>
</evidence>
<feature type="region of interest" description="Disordered" evidence="8">
    <location>
        <begin position="1049"/>
        <end position="1072"/>
    </location>
</feature>
<dbReference type="InterPro" id="IPR037272">
    <property type="entry name" value="SNS_sf"/>
</dbReference>
<feature type="transmembrane region" description="Helical" evidence="9">
    <location>
        <begin position="237"/>
        <end position="256"/>
    </location>
</feature>
<proteinExistence type="predicted"/>
<protein>
    <submittedName>
        <fullName evidence="10">Sodium-dependent proline transporter-like</fullName>
    </submittedName>
</protein>
<gene>
    <name evidence="10" type="ORF">ElyMa_001058800</name>
</gene>
<dbReference type="PRINTS" id="PR00176">
    <property type="entry name" value="NANEUSMPORT"/>
</dbReference>
<keyword evidence="7" id="KW-1015">Disulfide bond</keyword>
<dbReference type="Pfam" id="PF00209">
    <property type="entry name" value="SNF"/>
    <property type="match status" value="1"/>
</dbReference>
<accession>A0AAV4HNZ6</accession>
<feature type="transmembrane region" description="Helical" evidence="9">
    <location>
        <begin position="268"/>
        <end position="287"/>
    </location>
</feature>
<feature type="transmembrane region" description="Helical" evidence="9">
    <location>
        <begin position="119"/>
        <end position="146"/>
    </location>
</feature>
<keyword evidence="3 9" id="KW-0812">Transmembrane</keyword>
<dbReference type="SUPFAM" id="SSF161070">
    <property type="entry name" value="SNF-like"/>
    <property type="match status" value="1"/>
</dbReference>
<feature type="disulfide bond" evidence="7">
    <location>
        <begin position="158"/>
        <end position="167"/>
    </location>
</feature>
<feature type="region of interest" description="Disordered" evidence="8">
    <location>
        <begin position="810"/>
        <end position="836"/>
    </location>
</feature>